<dbReference type="InterPro" id="IPR002637">
    <property type="entry name" value="RdgB/HAM1"/>
</dbReference>
<comment type="catalytic activity">
    <reaction evidence="8 10">
        <text>dITP + H2O = dIMP + diphosphate + H(+)</text>
        <dbReference type="Rhea" id="RHEA:28342"/>
        <dbReference type="ChEBI" id="CHEBI:15377"/>
        <dbReference type="ChEBI" id="CHEBI:15378"/>
        <dbReference type="ChEBI" id="CHEBI:33019"/>
        <dbReference type="ChEBI" id="CHEBI:61194"/>
        <dbReference type="ChEBI" id="CHEBI:61382"/>
        <dbReference type="EC" id="3.6.1.66"/>
    </reaction>
</comment>
<feature type="binding site" evidence="10">
    <location>
        <begin position="7"/>
        <end position="12"/>
    </location>
    <ligand>
        <name>substrate</name>
    </ligand>
</feature>
<dbReference type="InterPro" id="IPR029001">
    <property type="entry name" value="ITPase-like_fam"/>
</dbReference>
<dbReference type="RefSeq" id="WP_151694067.1">
    <property type="nucleotide sequence ID" value="NZ_BMGX01000001.1"/>
</dbReference>
<feature type="binding site" evidence="10">
    <location>
        <begin position="148"/>
        <end position="151"/>
    </location>
    <ligand>
        <name>substrate</name>
    </ligand>
</feature>
<dbReference type="GO" id="GO:0036220">
    <property type="term" value="F:ITP diphosphatase activity"/>
    <property type="evidence" value="ECO:0007669"/>
    <property type="project" value="UniProtKB-UniRule"/>
</dbReference>
<evidence type="ECO:0000256" key="2">
    <source>
        <dbReference type="ARBA" id="ARBA00011738"/>
    </source>
</evidence>
<evidence type="ECO:0000256" key="11">
    <source>
        <dbReference type="RuleBase" id="RU003781"/>
    </source>
</evidence>
<name>A0A6L3ZHY9_9FLAO</name>
<comment type="function">
    <text evidence="10">Pyrophosphatase that catalyzes the hydrolysis of nucleoside triphosphates to their monophosphate derivatives, with a high preference for the non-canonical purine nucleotides XTP (xanthosine triphosphate), dITP (deoxyinosine triphosphate) and ITP. Seems to function as a house-cleaning enzyme that removes non-canonical purine nucleotides from the nucleotide pool, thus preventing their incorporation into DNA/RNA and avoiding chromosomal lesions.</text>
</comment>
<dbReference type="OrthoDB" id="9807456at2"/>
<dbReference type="GO" id="GO:0009146">
    <property type="term" value="P:purine nucleoside triphosphate catabolic process"/>
    <property type="evidence" value="ECO:0007669"/>
    <property type="project" value="UniProtKB-UniRule"/>
</dbReference>
<dbReference type="Proteomes" id="UP000484164">
    <property type="component" value="Unassembled WGS sequence"/>
</dbReference>
<dbReference type="Pfam" id="PF01725">
    <property type="entry name" value="Ham1p_like"/>
    <property type="match status" value="1"/>
</dbReference>
<dbReference type="GO" id="GO:0017111">
    <property type="term" value="F:ribonucleoside triphosphate phosphatase activity"/>
    <property type="evidence" value="ECO:0007669"/>
    <property type="project" value="InterPro"/>
</dbReference>
<proteinExistence type="inferred from homology"/>
<comment type="subunit">
    <text evidence="2 10">Homodimer.</text>
</comment>
<keyword evidence="7 10" id="KW-0546">Nucleotide metabolism</keyword>
<dbReference type="FunFam" id="3.90.950.10:FF:000001">
    <property type="entry name" value="dITP/XTP pyrophosphatase"/>
    <property type="match status" value="1"/>
</dbReference>
<dbReference type="HAMAP" id="MF_01405">
    <property type="entry name" value="Non_canon_purine_NTPase"/>
    <property type="match status" value="1"/>
</dbReference>
<keyword evidence="3 10" id="KW-0479">Metal-binding</keyword>
<comment type="caution">
    <text evidence="12">The sequence shown here is derived from an EMBL/GenBank/DDBJ whole genome shotgun (WGS) entry which is preliminary data.</text>
</comment>
<dbReference type="GO" id="GO:0009117">
    <property type="term" value="P:nucleotide metabolic process"/>
    <property type="evidence" value="ECO:0007669"/>
    <property type="project" value="UniProtKB-KW"/>
</dbReference>
<comment type="similarity">
    <text evidence="1 10 11">Belongs to the HAM1 NTPase family.</text>
</comment>
<evidence type="ECO:0000256" key="7">
    <source>
        <dbReference type="ARBA" id="ARBA00023080"/>
    </source>
</evidence>
<gene>
    <name evidence="12" type="primary">rdgB</name>
    <name evidence="12" type="ORF">F8C82_08315</name>
</gene>
<comment type="caution">
    <text evidence="10">Lacks conserved residue(s) required for the propagation of feature annotation.</text>
</comment>
<keyword evidence="6 10" id="KW-0460">Magnesium</keyword>
<evidence type="ECO:0000256" key="10">
    <source>
        <dbReference type="HAMAP-Rule" id="MF_01405"/>
    </source>
</evidence>
<keyword evidence="5 10" id="KW-0378">Hydrolase</keyword>
<evidence type="ECO:0000313" key="12">
    <source>
        <dbReference type="EMBL" id="KAB2816639.1"/>
    </source>
</evidence>
<feature type="binding site" evidence="10">
    <location>
        <position position="171"/>
    </location>
    <ligand>
        <name>substrate</name>
    </ligand>
</feature>
<dbReference type="SUPFAM" id="SSF52972">
    <property type="entry name" value="ITPase-like"/>
    <property type="match status" value="1"/>
</dbReference>
<organism evidence="12 13">
    <name type="scientific">Phaeocystidibacter marisrubri</name>
    <dbReference type="NCBI Taxonomy" id="1577780"/>
    <lineage>
        <taxon>Bacteria</taxon>
        <taxon>Pseudomonadati</taxon>
        <taxon>Bacteroidota</taxon>
        <taxon>Flavobacteriia</taxon>
        <taxon>Flavobacteriales</taxon>
        <taxon>Phaeocystidibacteraceae</taxon>
        <taxon>Phaeocystidibacter</taxon>
    </lineage>
</organism>
<evidence type="ECO:0000256" key="4">
    <source>
        <dbReference type="ARBA" id="ARBA00022741"/>
    </source>
</evidence>
<keyword evidence="4 10" id="KW-0547">Nucleotide-binding</keyword>
<evidence type="ECO:0000256" key="6">
    <source>
        <dbReference type="ARBA" id="ARBA00022842"/>
    </source>
</evidence>
<dbReference type="NCBIfam" id="TIGR00042">
    <property type="entry name" value="RdgB/HAM1 family non-canonical purine NTP pyrophosphatase"/>
    <property type="match status" value="1"/>
</dbReference>
<comment type="catalytic activity">
    <reaction evidence="9 10">
        <text>XTP + H2O = XMP + diphosphate + H(+)</text>
        <dbReference type="Rhea" id="RHEA:28610"/>
        <dbReference type="ChEBI" id="CHEBI:15377"/>
        <dbReference type="ChEBI" id="CHEBI:15378"/>
        <dbReference type="ChEBI" id="CHEBI:33019"/>
        <dbReference type="ChEBI" id="CHEBI:57464"/>
        <dbReference type="ChEBI" id="CHEBI:61314"/>
        <dbReference type="EC" id="3.6.1.66"/>
    </reaction>
</comment>
<dbReference type="AlphaFoldDB" id="A0A6L3ZHY9"/>
<dbReference type="GO" id="GO:0046872">
    <property type="term" value="F:metal ion binding"/>
    <property type="evidence" value="ECO:0007669"/>
    <property type="project" value="UniProtKB-KW"/>
</dbReference>
<feature type="binding site" evidence="10">
    <location>
        <begin position="176"/>
        <end position="177"/>
    </location>
    <ligand>
        <name>substrate</name>
    </ligand>
</feature>
<dbReference type="GO" id="GO:0036222">
    <property type="term" value="F:XTP diphosphatase activity"/>
    <property type="evidence" value="ECO:0007669"/>
    <property type="project" value="UniProtKB-UniRule"/>
</dbReference>
<sequence length="193" mass="21278">MKLVFATQNENKLKEVQELMPEGIELVSLADIGHTEELNETAVTLDGNARQKAEFIYRTYNMSCFADDTGLEVDALDGAPGVYSARYAGPAKDSRANMMKLIDELHGNPNRGAQFRTAICLFLDGDIHTFDGVVRGAILESPVGDGGFGYDPIFRPEGETRSFAQMTSKEKNTMSHRGRAIRNLVDWLSENVG</sequence>
<accession>A0A6L3ZHY9</accession>
<evidence type="ECO:0000256" key="3">
    <source>
        <dbReference type="ARBA" id="ARBA00022723"/>
    </source>
</evidence>
<dbReference type="Gene3D" id="3.90.950.10">
    <property type="match status" value="1"/>
</dbReference>
<evidence type="ECO:0000256" key="8">
    <source>
        <dbReference type="ARBA" id="ARBA00051875"/>
    </source>
</evidence>
<feature type="active site" description="Proton acceptor" evidence="10">
    <location>
        <position position="68"/>
    </location>
</feature>
<reference evidence="12 13" key="1">
    <citation type="submission" date="2019-10" db="EMBL/GenBank/DDBJ databases">
        <title>Genome sequence of Phaeocystidibacter marisrubri JCM30614 (type strain).</title>
        <authorList>
            <person name="Bowman J.P."/>
        </authorList>
    </citation>
    <scope>NUCLEOTIDE SEQUENCE [LARGE SCALE GENOMIC DNA]</scope>
    <source>
        <strain evidence="12 13">JCM 30614</strain>
    </source>
</reference>
<feature type="binding site" evidence="10">
    <location>
        <position position="68"/>
    </location>
    <ligand>
        <name>Mg(2+)</name>
        <dbReference type="ChEBI" id="CHEBI:18420"/>
    </ligand>
</feature>
<evidence type="ECO:0000256" key="9">
    <source>
        <dbReference type="ARBA" id="ARBA00052017"/>
    </source>
</evidence>
<dbReference type="InterPro" id="IPR020922">
    <property type="entry name" value="dITP/XTP_pyrophosphatase"/>
</dbReference>
<dbReference type="CDD" id="cd00515">
    <property type="entry name" value="HAM1"/>
    <property type="match status" value="1"/>
</dbReference>
<comment type="catalytic activity">
    <reaction evidence="10">
        <text>ITP + H2O = IMP + diphosphate + H(+)</text>
        <dbReference type="Rhea" id="RHEA:29399"/>
        <dbReference type="ChEBI" id="CHEBI:15377"/>
        <dbReference type="ChEBI" id="CHEBI:15378"/>
        <dbReference type="ChEBI" id="CHEBI:33019"/>
        <dbReference type="ChEBI" id="CHEBI:58053"/>
        <dbReference type="ChEBI" id="CHEBI:61402"/>
        <dbReference type="EC" id="3.6.1.66"/>
    </reaction>
</comment>
<dbReference type="GO" id="GO:0005829">
    <property type="term" value="C:cytosol"/>
    <property type="evidence" value="ECO:0007669"/>
    <property type="project" value="TreeGrafter"/>
</dbReference>
<dbReference type="EMBL" id="WBVQ01000002">
    <property type="protein sequence ID" value="KAB2816639.1"/>
    <property type="molecule type" value="Genomic_DNA"/>
</dbReference>
<dbReference type="EC" id="3.6.1.66" evidence="10"/>
<dbReference type="GO" id="GO:0035870">
    <property type="term" value="F:dITP diphosphatase activity"/>
    <property type="evidence" value="ECO:0007669"/>
    <property type="project" value="UniProtKB-UniRule"/>
</dbReference>
<evidence type="ECO:0000313" key="13">
    <source>
        <dbReference type="Proteomes" id="UP000484164"/>
    </source>
</evidence>
<protein>
    <recommendedName>
        <fullName evidence="10">dITP/XTP pyrophosphatase</fullName>
        <ecNumber evidence="10">3.6.1.66</ecNumber>
    </recommendedName>
    <alternativeName>
        <fullName evidence="10">Non-canonical purine NTP pyrophosphatase</fullName>
    </alternativeName>
    <alternativeName>
        <fullName evidence="10">Non-standard purine NTP pyrophosphatase</fullName>
    </alternativeName>
    <alternativeName>
        <fullName evidence="10">Nucleoside-triphosphate diphosphatase</fullName>
    </alternativeName>
    <alternativeName>
        <fullName evidence="10">Nucleoside-triphosphate pyrophosphatase</fullName>
        <shortName evidence="10">NTPase</shortName>
    </alternativeName>
</protein>
<comment type="cofactor">
    <cofactor evidence="10">
        <name>Mg(2+)</name>
        <dbReference type="ChEBI" id="CHEBI:18420"/>
    </cofactor>
    <text evidence="10">Binds 1 Mg(2+) ion per subunit.</text>
</comment>
<keyword evidence="13" id="KW-1185">Reference proteome</keyword>
<dbReference type="PANTHER" id="PTHR11067">
    <property type="entry name" value="INOSINE TRIPHOSPHATE PYROPHOSPHATASE/HAM1 PROTEIN"/>
    <property type="match status" value="1"/>
</dbReference>
<evidence type="ECO:0000256" key="5">
    <source>
        <dbReference type="ARBA" id="ARBA00022801"/>
    </source>
</evidence>
<feature type="binding site" evidence="10">
    <location>
        <position position="69"/>
    </location>
    <ligand>
        <name>substrate</name>
    </ligand>
</feature>
<dbReference type="GO" id="GO:0000166">
    <property type="term" value="F:nucleotide binding"/>
    <property type="evidence" value="ECO:0007669"/>
    <property type="project" value="UniProtKB-KW"/>
</dbReference>
<evidence type="ECO:0000256" key="1">
    <source>
        <dbReference type="ARBA" id="ARBA00008023"/>
    </source>
</evidence>
<dbReference type="PANTHER" id="PTHR11067:SF9">
    <property type="entry name" value="INOSINE TRIPHOSPHATE PYROPHOSPHATASE"/>
    <property type="match status" value="1"/>
</dbReference>